<organism evidence="3 4">
    <name type="scientific">Aureobasidium melanogenum</name>
    <name type="common">Aureobasidium pullulans var. melanogenum</name>
    <dbReference type="NCBI Taxonomy" id="46634"/>
    <lineage>
        <taxon>Eukaryota</taxon>
        <taxon>Fungi</taxon>
        <taxon>Dikarya</taxon>
        <taxon>Ascomycota</taxon>
        <taxon>Pezizomycotina</taxon>
        <taxon>Dothideomycetes</taxon>
        <taxon>Dothideomycetidae</taxon>
        <taxon>Dothideales</taxon>
        <taxon>Saccotheciaceae</taxon>
        <taxon>Aureobasidium</taxon>
    </lineage>
</organism>
<reference evidence="3" key="1">
    <citation type="journal article" date="2021" name="J Fungi (Basel)">
        <title>Virulence traits and population genomics of the black yeast Aureobasidium melanogenum.</title>
        <authorList>
            <person name="Cernosa A."/>
            <person name="Sun X."/>
            <person name="Gostincar C."/>
            <person name="Fang C."/>
            <person name="Gunde-Cimerman N."/>
            <person name="Song Z."/>
        </authorList>
    </citation>
    <scope>NUCLEOTIDE SEQUENCE</scope>
    <source>
        <strain evidence="3">EXF-8016</strain>
    </source>
</reference>
<dbReference type="Pfam" id="PF07929">
    <property type="entry name" value="PRiA4_ORF3"/>
    <property type="match status" value="1"/>
</dbReference>
<accession>A0A9P8GCR6</accession>
<dbReference type="PROSITE" id="PS50172">
    <property type="entry name" value="BRCT"/>
    <property type="match status" value="1"/>
</dbReference>
<dbReference type="Gene3D" id="3.10.290.30">
    <property type="entry name" value="MM3350-like"/>
    <property type="match status" value="1"/>
</dbReference>
<dbReference type="InterPro" id="IPR036420">
    <property type="entry name" value="BRCT_dom_sf"/>
</dbReference>
<dbReference type="EMBL" id="JAHFYH010000050">
    <property type="protein sequence ID" value="KAH0218230.1"/>
    <property type="molecule type" value="Genomic_DNA"/>
</dbReference>
<dbReference type="InterPro" id="IPR001357">
    <property type="entry name" value="BRCT_dom"/>
</dbReference>
<feature type="compositionally biased region" description="Acidic residues" evidence="1">
    <location>
        <begin position="389"/>
        <end position="400"/>
    </location>
</feature>
<dbReference type="SUPFAM" id="SSF52113">
    <property type="entry name" value="BRCT domain"/>
    <property type="match status" value="1"/>
</dbReference>
<dbReference type="Proteomes" id="UP000767238">
    <property type="component" value="Unassembled WGS sequence"/>
</dbReference>
<protein>
    <recommendedName>
        <fullName evidence="2">BRCT domain-containing protein</fullName>
    </recommendedName>
</protein>
<feature type="domain" description="BRCT" evidence="2">
    <location>
        <begin position="35"/>
        <end position="82"/>
    </location>
</feature>
<dbReference type="OrthoDB" id="3926646at2759"/>
<gene>
    <name evidence="3" type="ORF">KCV03_g6656</name>
</gene>
<feature type="region of interest" description="Disordered" evidence="1">
    <location>
        <begin position="389"/>
        <end position="414"/>
    </location>
</feature>
<dbReference type="Gene3D" id="3.40.50.10190">
    <property type="entry name" value="BRCT domain"/>
    <property type="match status" value="1"/>
</dbReference>
<evidence type="ECO:0000256" key="1">
    <source>
        <dbReference type="SAM" id="MobiDB-lite"/>
    </source>
</evidence>
<reference evidence="3" key="2">
    <citation type="submission" date="2021-08" db="EMBL/GenBank/DDBJ databases">
        <authorList>
            <person name="Gostincar C."/>
            <person name="Sun X."/>
            <person name="Song Z."/>
            <person name="Gunde-Cimerman N."/>
        </authorList>
    </citation>
    <scope>NUCLEOTIDE SEQUENCE</scope>
    <source>
        <strain evidence="3">EXF-8016</strain>
    </source>
</reference>
<evidence type="ECO:0000313" key="4">
    <source>
        <dbReference type="Proteomes" id="UP000767238"/>
    </source>
</evidence>
<comment type="caution">
    <text evidence="3">The sequence shown here is derived from an EMBL/GenBank/DDBJ whole genome shotgun (WGS) entry which is preliminary data.</text>
</comment>
<dbReference type="Pfam" id="PF00533">
    <property type="entry name" value="BRCT"/>
    <property type="match status" value="1"/>
</dbReference>
<name>A0A9P8GCR6_AURME</name>
<proteinExistence type="predicted"/>
<sequence length="614" mass="68606">MPDKRRRIVDVEPVSKGTSALQPTSLNKGLLIPQGAEKCLNGCNFVFTGELPNLSRLRAKQLVEQLGGHVTLVPDKFTTHAVLGCGVSRIKITTLDRLKPVTLPAPLEETVEQDVVQDHPEVVAPSEDIVQVTGNTRTEQSWPFNEPPNLVRHVPNANQTEQIGAPIKDEPSDASPAIDAPPTVNMTLRRQYAESWGTPQVKRGELTKIKFGVNYEKGESRLVKHEIRRRGGKVVRISEADIFVEDSYHFGVPHMHRILIYRPDWQMMSKQFFEAFPPLEVLSFTVDREDGSATTASAVESPCDAEPSGALGHVEGTTATAGPFSLNGHVTRTVPAQGRPPPPQTSNSRISRAQARYEDLIAQRNAFVAVRNRRLGKAKRNTRYYDSDFEETPEIEPPVDNEERSFRPPSSAVPPIMDEVASDGYASSCDEHEIHRAIIHSTKRMKPAKVKKGYLIQAKMVLRGPNGATVNAINGKPGVTRTLRVPANTSFRQLTDVLNTAFGWAGDKEWDLLIASNLGKWSNLEPPPAQFVARVKKNVTTSILDRVDVEREVYIRAREIRLFDVWGRHQPRQCQTLQVWYNYHAGSHWAHQISFLGEANDRLFEASEVLVYGW</sequence>
<dbReference type="AlphaFoldDB" id="A0A9P8GCR6"/>
<evidence type="ECO:0000259" key="2">
    <source>
        <dbReference type="PROSITE" id="PS50172"/>
    </source>
</evidence>
<feature type="non-terminal residue" evidence="3">
    <location>
        <position position="1"/>
    </location>
</feature>
<evidence type="ECO:0000313" key="3">
    <source>
        <dbReference type="EMBL" id="KAH0218230.1"/>
    </source>
</evidence>
<dbReference type="SUPFAM" id="SSF159941">
    <property type="entry name" value="MM3350-like"/>
    <property type="match status" value="1"/>
</dbReference>
<dbReference type="InterPro" id="IPR024047">
    <property type="entry name" value="MM3350-like_sf"/>
</dbReference>
<dbReference type="InterPro" id="IPR012912">
    <property type="entry name" value="Plasmid_pRiA4b_Orf3-like"/>
</dbReference>